<dbReference type="GO" id="GO:0003743">
    <property type="term" value="F:translation initiation factor activity"/>
    <property type="evidence" value="ECO:0007669"/>
    <property type="project" value="InterPro"/>
</dbReference>
<dbReference type="eggNOG" id="KOG3239">
    <property type="taxonomic scope" value="Eukaryota"/>
</dbReference>
<dbReference type="Gene3D" id="3.30.780.10">
    <property type="entry name" value="SUI1-like domain"/>
    <property type="match status" value="1"/>
</dbReference>
<evidence type="ECO:0000256" key="2">
    <source>
        <dbReference type="RuleBase" id="RU361273"/>
    </source>
</evidence>
<comment type="subcellular location">
    <subcellularLocation>
        <location evidence="2">Cytoplasm</location>
    </subcellularLocation>
</comment>
<feature type="compositionally biased region" description="Low complexity" evidence="3">
    <location>
        <begin position="65"/>
        <end position="77"/>
    </location>
</feature>
<reference evidence="5 7" key="1">
    <citation type="journal article" date="2012" name="Nature">
        <title>Repeated polyploidization of Gossypium genomes and the evolution of spinnable cotton fibres.</title>
        <authorList>
            <person name="Paterson A.H."/>
            <person name="Wendel J.F."/>
            <person name="Gundlach H."/>
            <person name="Guo H."/>
            <person name="Jenkins J."/>
            <person name="Jin D."/>
            <person name="Llewellyn D."/>
            <person name="Showmaker K.C."/>
            <person name="Shu S."/>
            <person name="Udall J."/>
            <person name="Yoo M.J."/>
            <person name="Byers R."/>
            <person name="Chen W."/>
            <person name="Doron-Faigenboim A."/>
            <person name="Duke M.V."/>
            <person name="Gong L."/>
            <person name="Grimwood J."/>
            <person name="Grover C."/>
            <person name="Grupp K."/>
            <person name="Hu G."/>
            <person name="Lee T.H."/>
            <person name="Li J."/>
            <person name="Lin L."/>
            <person name="Liu T."/>
            <person name="Marler B.S."/>
            <person name="Page J.T."/>
            <person name="Roberts A.W."/>
            <person name="Romanel E."/>
            <person name="Sanders W.S."/>
            <person name="Szadkowski E."/>
            <person name="Tan X."/>
            <person name="Tang H."/>
            <person name="Xu C."/>
            <person name="Wang J."/>
            <person name="Wang Z."/>
            <person name="Zhang D."/>
            <person name="Zhang L."/>
            <person name="Ashrafi H."/>
            <person name="Bedon F."/>
            <person name="Bowers J.E."/>
            <person name="Brubaker C.L."/>
            <person name="Chee P.W."/>
            <person name="Das S."/>
            <person name="Gingle A.R."/>
            <person name="Haigler C.H."/>
            <person name="Harker D."/>
            <person name="Hoffmann L.V."/>
            <person name="Hovav R."/>
            <person name="Jones D.C."/>
            <person name="Lemke C."/>
            <person name="Mansoor S."/>
            <person name="ur Rahman M."/>
            <person name="Rainville L.N."/>
            <person name="Rambani A."/>
            <person name="Reddy U.K."/>
            <person name="Rong J.K."/>
            <person name="Saranga Y."/>
            <person name="Scheffler B.E."/>
            <person name="Scheffler J.A."/>
            <person name="Stelly D.M."/>
            <person name="Triplett B.A."/>
            <person name="Van Deynze A."/>
            <person name="Vaslin M.F."/>
            <person name="Waghmare V.N."/>
            <person name="Walford S.A."/>
            <person name="Wright R.J."/>
            <person name="Zaki E.A."/>
            <person name="Zhang T."/>
            <person name="Dennis E.S."/>
            <person name="Mayer K.F."/>
            <person name="Peterson D.G."/>
            <person name="Rokhsar D.S."/>
            <person name="Wang X."/>
            <person name="Schmutz J."/>
        </authorList>
    </citation>
    <scope>NUCLEOTIDE SEQUENCE [LARGE SCALE GENOMIC DNA]</scope>
</reference>
<sequence length="212" mass="23838">MAEKPQPVVVQYCQVCGLPAEYCEFGSEFDKCKPWLIQNAPDLYPDLLKEANAKEADKVADQLQSTGISSADSGSSSEAKQEEVKRLPGGKIKKKEKKEVVIEKVVRNKRKCITTVKGLELFGVKLSDASKKLGKKFATGASVVKGPTDKEQIDVQGDISYDIVEFITETWADVILITFWPFLMFYANLHFSPFLCFKFNDQLHIGRLFLLY</sequence>
<dbReference type="PANTHER" id="PTHR12789">
    <property type="entry name" value="DENSITY-REGULATED PROTEIN HOMOLOG"/>
    <property type="match status" value="1"/>
</dbReference>
<dbReference type="NCBIfam" id="TIGR01159">
    <property type="entry name" value="DRP1"/>
    <property type="match status" value="1"/>
</dbReference>
<dbReference type="STRING" id="29730.A0A0D2QJ41"/>
<dbReference type="InterPro" id="IPR036877">
    <property type="entry name" value="SUI1_dom_sf"/>
</dbReference>
<evidence type="ECO:0000313" key="6">
    <source>
        <dbReference type="EMBL" id="MBA0577987.1"/>
    </source>
</evidence>
<proteinExistence type="inferred from homology"/>
<protein>
    <recommendedName>
        <fullName evidence="2">Translation machinery-associated protein 22</fullName>
    </recommendedName>
</protein>
<evidence type="ECO:0000313" key="8">
    <source>
        <dbReference type="Proteomes" id="UP000593578"/>
    </source>
</evidence>
<evidence type="ECO:0000256" key="3">
    <source>
        <dbReference type="SAM" id="MobiDB-lite"/>
    </source>
</evidence>
<dbReference type="InterPro" id="IPR001950">
    <property type="entry name" value="SUI1"/>
</dbReference>
<dbReference type="Gramene" id="KJB07270">
    <property type="protein sequence ID" value="KJB07270"/>
    <property type="gene ID" value="B456_001G012200"/>
</dbReference>
<comment type="similarity">
    <text evidence="1 2">Belongs to the DENR family.</text>
</comment>
<dbReference type="GO" id="GO:0003729">
    <property type="term" value="F:mRNA binding"/>
    <property type="evidence" value="ECO:0007669"/>
    <property type="project" value="TreeGrafter"/>
</dbReference>
<dbReference type="AlphaFoldDB" id="A0A0D2QJ41"/>
<gene>
    <name evidence="5" type="ORF">B456_001G012200</name>
    <name evidence="6" type="ORF">Gorai_020291</name>
</gene>
<dbReference type="InterPro" id="IPR046447">
    <property type="entry name" value="DENR_C"/>
</dbReference>
<feature type="domain" description="SUI1" evidence="4">
    <location>
        <begin position="100"/>
        <end position="171"/>
    </location>
</feature>
<accession>A0A0D2QJ41</accession>
<dbReference type="GO" id="GO:0005737">
    <property type="term" value="C:cytoplasm"/>
    <property type="evidence" value="ECO:0007669"/>
    <property type="project" value="UniProtKB-SubCell"/>
</dbReference>
<dbReference type="EMBL" id="CM001740">
    <property type="protein sequence ID" value="KJB07270.1"/>
    <property type="molecule type" value="Genomic_DNA"/>
</dbReference>
<dbReference type="Pfam" id="PF01253">
    <property type="entry name" value="SUI1"/>
    <property type="match status" value="1"/>
</dbReference>
<reference evidence="6 8" key="2">
    <citation type="journal article" date="2019" name="Genome Biol. Evol.">
        <title>Insights into the evolution of the New World diploid cottons (Gossypium, subgenus Houzingenia) based on genome sequencing.</title>
        <authorList>
            <person name="Grover C.E."/>
            <person name="Arick M.A. 2nd"/>
            <person name="Thrash A."/>
            <person name="Conover J.L."/>
            <person name="Sanders W.S."/>
            <person name="Peterson D.G."/>
            <person name="Frelichowski J.E."/>
            <person name="Scheffler J.A."/>
            <person name="Scheffler B.E."/>
            <person name="Wendel J.F."/>
        </authorList>
    </citation>
    <scope>NUCLEOTIDE SEQUENCE [LARGE SCALE GENOMIC DNA]</scope>
    <source>
        <strain evidence="6">8</strain>
        <tissue evidence="6">Leaf</tissue>
    </source>
</reference>
<organism evidence="5 7">
    <name type="scientific">Gossypium raimondii</name>
    <name type="common">Peruvian cotton</name>
    <name type="synonym">Gossypium klotzschianum subsp. raimondii</name>
    <dbReference type="NCBI Taxonomy" id="29730"/>
    <lineage>
        <taxon>Eukaryota</taxon>
        <taxon>Viridiplantae</taxon>
        <taxon>Streptophyta</taxon>
        <taxon>Embryophyta</taxon>
        <taxon>Tracheophyta</taxon>
        <taxon>Spermatophyta</taxon>
        <taxon>Magnoliopsida</taxon>
        <taxon>eudicotyledons</taxon>
        <taxon>Gunneridae</taxon>
        <taxon>Pentapetalae</taxon>
        <taxon>rosids</taxon>
        <taxon>malvids</taxon>
        <taxon>Malvales</taxon>
        <taxon>Malvaceae</taxon>
        <taxon>Malvoideae</taxon>
        <taxon>Gossypium</taxon>
    </lineage>
</organism>
<dbReference type="SUPFAM" id="SSF55159">
    <property type="entry name" value="eIF1-like"/>
    <property type="match status" value="1"/>
</dbReference>
<dbReference type="InterPro" id="IPR005873">
    <property type="entry name" value="DENR_eukaryotes"/>
</dbReference>
<dbReference type="PROSITE" id="PS50296">
    <property type="entry name" value="SUI1"/>
    <property type="match status" value="1"/>
</dbReference>
<evidence type="ECO:0000256" key="1">
    <source>
        <dbReference type="ARBA" id="ARBA00007514"/>
    </source>
</evidence>
<feature type="region of interest" description="Disordered" evidence="3">
    <location>
        <begin position="59"/>
        <end position="88"/>
    </location>
</feature>
<dbReference type="GO" id="GO:0001731">
    <property type="term" value="P:formation of translation preinitiation complex"/>
    <property type="evidence" value="ECO:0007669"/>
    <property type="project" value="TreeGrafter"/>
</dbReference>
<comment type="domain">
    <text evidence="2">The SUI1 domain may be involved in RNA binding.</text>
</comment>
<dbReference type="Proteomes" id="UP000032304">
    <property type="component" value="Chromosome 1"/>
</dbReference>
<comment type="subunit">
    <text evidence="2">Interacts with the 40S ribosomal subunit.</text>
</comment>
<dbReference type="PANTHER" id="PTHR12789:SF6">
    <property type="entry name" value="TRANSLATION MACHINERY-ASSOCIATED PROTEIN 22"/>
    <property type="match status" value="1"/>
</dbReference>
<dbReference type="InterPro" id="IPR050318">
    <property type="entry name" value="DENR/SUI1_TIF"/>
</dbReference>
<evidence type="ECO:0000313" key="7">
    <source>
        <dbReference type="Proteomes" id="UP000032304"/>
    </source>
</evidence>
<keyword evidence="2" id="KW-0687">Ribonucleoprotein</keyword>
<dbReference type="InterPro" id="IPR048517">
    <property type="entry name" value="DENR_N"/>
</dbReference>
<reference evidence="6" key="3">
    <citation type="submission" date="2020-04" db="EMBL/GenBank/DDBJ databases">
        <authorList>
            <person name="Grover C.E."/>
            <person name="Arick M.A. II"/>
            <person name="Thrash A."/>
            <person name="Conover J.L."/>
            <person name="Sanders W.S."/>
            <person name="Peterson D.G."/>
            <person name="Scheffler J.A."/>
            <person name="Scheffler B.E."/>
            <person name="Wendel J.F."/>
        </authorList>
    </citation>
    <scope>NUCLEOTIDE SEQUENCE</scope>
    <source>
        <strain evidence="6">8</strain>
        <tissue evidence="6">Leaf</tissue>
    </source>
</reference>
<dbReference type="Pfam" id="PF21023">
    <property type="entry name" value="DENR_N"/>
    <property type="match status" value="1"/>
</dbReference>
<evidence type="ECO:0000259" key="4">
    <source>
        <dbReference type="PROSITE" id="PS50296"/>
    </source>
</evidence>
<keyword evidence="7" id="KW-1185">Reference proteome</keyword>
<dbReference type="EMBL" id="JABEZZ010000001">
    <property type="protein sequence ID" value="MBA0577987.1"/>
    <property type="molecule type" value="Genomic_DNA"/>
</dbReference>
<dbReference type="Proteomes" id="UP000593578">
    <property type="component" value="Unassembled WGS sequence"/>
</dbReference>
<evidence type="ECO:0000313" key="5">
    <source>
        <dbReference type="EMBL" id="KJB07270.1"/>
    </source>
</evidence>
<dbReference type="GO" id="GO:0002188">
    <property type="term" value="P:translation reinitiation"/>
    <property type="evidence" value="ECO:0007669"/>
    <property type="project" value="TreeGrafter"/>
</dbReference>
<dbReference type="GO" id="GO:1990904">
    <property type="term" value="C:ribonucleoprotein complex"/>
    <property type="evidence" value="ECO:0007669"/>
    <property type="project" value="UniProtKB-KW"/>
</dbReference>
<keyword evidence="2" id="KW-0963">Cytoplasm</keyword>
<dbReference type="CDD" id="cd11607">
    <property type="entry name" value="DENR_C"/>
    <property type="match status" value="1"/>
</dbReference>
<keyword evidence="2" id="KW-0689">Ribosomal protein</keyword>
<dbReference type="GO" id="GO:0005840">
    <property type="term" value="C:ribosome"/>
    <property type="evidence" value="ECO:0007669"/>
    <property type="project" value="UniProtKB-KW"/>
</dbReference>
<name>A0A0D2QJ41_GOSRA</name>